<evidence type="ECO:0000256" key="6">
    <source>
        <dbReference type="ARBA" id="ARBA00023128"/>
    </source>
</evidence>
<organism evidence="9 10">
    <name type="scientific">Trichogramma kaykai</name>
    <dbReference type="NCBI Taxonomy" id="54128"/>
    <lineage>
        <taxon>Eukaryota</taxon>
        <taxon>Metazoa</taxon>
        <taxon>Ecdysozoa</taxon>
        <taxon>Arthropoda</taxon>
        <taxon>Hexapoda</taxon>
        <taxon>Insecta</taxon>
        <taxon>Pterygota</taxon>
        <taxon>Neoptera</taxon>
        <taxon>Endopterygota</taxon>
        <taxon>Hymenoptera</taxon>
        <taxon>Apocrita</taxon>
        <taxon>Proctotrupomorpha</taxon>
        <taxon>Chalcidoidea</taxon>
        <taxon>Trichogrammatidae</taxon>
        <taxon>Trichogramma</taxon>
    </lineage>
</organism>
<evidence type="ECO:0000256" key="8">
    <source>
        <dbReference type="ARBA" id="ARBA00038077"/>
    </source>
</evidence>
<proteinExistence type="inferred from homology"/>
<keyword evidence="3" id="KW-0812">Transmembrane</keyword>
<keyword evidence="10" id="KW-1185">Reference proteome</keyword>
<comment type="similarity">
    <text evidence="8">Belongs to the PET100 family.</text>
</comment>
<dbReference type="PANTHER" id="PTHR33968:SF1">
    <property type="entry name" value="PROTEIN PET100 HOMOLOG, MITOCHONDRIAL"/>
    <property type="match status" value="1"/>
</dbReference>
<protein>
    <submittedName>
        <fullName evidence="9">Uncharacterized protein</fullName>
    </submittedName>
</protein>
<dbReference type="Pfam" id="PF09803">
    <property type="entry name" value="Pet100"/>
    <property type="match status" value="1"/>
</dbReference>
<comment type="caution">
    <text evidence="9">The sequence shown here is derived from an EMBL/GenBank/DDBJ whole genome shotgun (WGS) entry which is preliminary data.</text>
</comment>
<evidence type="ECO:0000256" key="3">
    <source>
        <dbReference type="ARBA" id="ARBA00022692"/>
    </source>
</evidence>
<evidence type="ECO:0000256" key="4">
    <source>
        <dbReference type="ARBA" id="ARBA00022946"/>
    </source>
</evidence>
<dbReference type="EMBL" id="JBJJXI010000078">
    <property type="protein sequence ID" value="KAL3395680.1"/>
    <property type="molecule type" value="Genomic_DNA"/>
</dbReference>
<reference evidence="9 10" key="1">
    <citation type="journal article" date="2024" name="bioRxiv">
        <title>A reference genome for Trichogramma kaykai: A tiny desert-dwelling parasitoid wasp with competing sex-ratio distorters.</title>
        <authorList>
            <person name="Culotta J."/>
            <person name="Lindsey A.R."/>
        </authorList>
    </citation>
    <scope>NUCLEOTIDE SEQUENCE [LARGE SCALE GENOMIC DNA]</scope>
    <source>
        <strain evidence="9 10">KSX58</strain>
    </source>
</reference>
<dbReference type="Proteomes" id="UP001627154">
    <property type="component" value="Unassembled WGS sequence"/>
</dbReference>
<dbReference type="InterPro" id="IPR018625">
    <property type="entry name" value="Pet100"/>
</dbReference>
<sequence>MSIFTKRFMEKWQWEICKMFLYMSFPVACFHYFNSPQIFEESVTKLKLESCPPMPVEKQEKIKSLFEKFNSERELKHLEDLEKKRKGSV</sequence>
<evidence type="ECO:0000256" key="2">
    <source>
        <dbReference type="ARBA" id="ARBA00004325"/>
    </source>
</evidence>
<accession>A0ABD2WRZ3</accession>
<keyword evidence="4" id="KW-0809">Transit peptide</keyword>
<gene>
    <name evidence="9" type="ORF">TKK_010218</name>
</gene>
<evidence type="ECO:0000256" key="7">
    <source>
        <dbReference type="ARBA" id="ARBA00023136"/>
    </source>
</evidence>
<name>A0ABD2WRZ3_9HYME</name>
<evidence type="ECO:0000313" key="9">
    <source>
        <dbReference type="EMBL" id="KAL3395680.1"/>
    </source>
</evidence>
<keyword evidence="7" id="KW-0472">Membrane</keyword>
<keyword evidence="6" id="KW-0496">Mitochondrion</keyword>
<dbReference type="GO" id="GO:0031966">
    <property type="term" value="C:mitochondrial membrane"/>
    <property type="evidence" value="ECO:0007669"/>
    <property type="project" value="UniProtKB-SubCell"/>
</dbReference>
<evidence type="ECO:0000256" key="1">
    <source>
        <dbReference type="ARBA" id="ARBA00004167"/>
    </source>
</evidence>
<keyword evidence="5" id="KW-1133">Transmembrane helix</keyword>
<dbReference type="PANTHER" id="PTHR33968">
    <property type="entry name" value="PROTEIN PET100 HOMOLOG, MITOCHONDRIAL"/>
    <property type="match status" value="1"/>
</dbReference>
<evidence type="ECO:0000256" key="5">
    <source>
        <dbReference type="ARBA" id="ARBA00022989"/>
    </source>
</evidence>
<comment type="subcellular location">
    <subcellularLocation>
        <location evidence="1">Membrane</location>
        <topology evidence="1">Single-pass membrane protein</topology>
    </subcellularLocation>
    <subcellularLocation>
        <location evidence="2">Mitochondrion membrane</location>
    </subcellularLocation>
</comment>
<evidence type="ECO:0000313" key="10">
    <source>
        <dbReference type="Proteomes" id="UP001627154"/>
    </source>
</evidence>
<dbReference type="AlphaFoldDB" id="A0ABD2WRZ3"/>